<organism evidence="5 6">
    <name type="scientific">Stichopus japonicus</name>
    <name type="common">Sea cucumber</name>
    <dbReference type="NCBI Taxonomy" id="307972"/>
    <lineage>
        <taxon>Eukaryota</taxon>
        <taxon>Metazoa</taxon>
        <taxon>Echinodermata</taxon>
        <taxon>Eleutherozoa</taxon>
        <taxon>Echinozoa</taxon>
        <taxon>Holothuroidea</taxon>
        <taxon>Aspidochirotacea</taxon>
        <taxon>Aspidochirotida</taxon>
        <taxon>Stichopodidae</taxon>
        <taxon>Apostichopus</taxon>
    </lineage>
</organism>
<feature type="compositionally biased region" description="Basic and acidic residues" evidence="2">
    <location>
        <begin position="220"/>
        <end position="235"/>
    </location>
</feature>
<feature type="region of interest" description="Disordered" evidence="2">
    <location>
        <begin position="407"/>
        <end position="438"/>
    </location>
</feature>
<dbReference type="OrthoDB" id="3549872at2759"/>
<evidence type="ECO:0000313" key="5">
    <source>
        <dbReference type="EMBL" id="PIK51080.1"/>
    </source>
</evidence>
<dbReference type="STRING" id="307972.A0A2G8KT20"/>
<accession>A0A2G8KT20</accession>
<feature type="region of interest" description="Disordered" evidence="2">
    <location>
        <begin position="1"/>
        <end position="44"/>
    </location>
</feature>
<feature type="compositionally biased region" description="Basic and acidic residues" evidence="2">
    <location>
        <begin position="52"/>
        <end position="62"/>
    </location>
</feature>
<name>A0A2G8KT20_STIJA</name>
<feature type="domain" description="PUMA/OVT1 coiled-coil region" evidence="4">
    <location>
        <begin position="549"/>
        <end position="621"/>
    </location>
</feature>
<dbReference type="GO" id="GO:0005813">
    <property type="term" value="C:centrosome"/>
    <property type="evidence" value="ECO:0007669"/>
    <property type="project" value="TreeGrafter"/>
</dbReference>
<dbReference type="Pfam" id="PF15035">
    <property type="entry name" value="Rootletin"/>
    <property type="match status" value="1"/>
</dbReference>
<feature type="compositionally biased region" description="Basic and acidic residues" evidence="2">
    <location>
        <begin position="423"/>
        <end position="433"/>
    </location>
</feature>
<dbReference type="PANTHER" id="PTHR23159">
    <property type="entry name" value="CENTROSOMAL PROTEIN 2"/>
    <property type="match status" value="1"/>
</dbReference>
<feature type="region of interest" description="Disordered" evidence="2">
    <location>
        <begin position="52"/>
        <end position="71"/>
    </location>
</feature>
<feature type="compositionally biased region" description="Low complexity" evidence="2">
    <location>
        <begin position="204"/>
        <end position="218"/>
    </location>
</feature>
<evidence type="ECO:0000256" key="1">
    <source>
        <dbReference type="ARBA" id="ARBA00023054"/>
    </source>
</evidence>
<evidence type="ECO:0000313" key="6">
    <source>
        <dbReference type="Proteomes" id="UP000230750"/>
    </source>
</evidence>
<dbReference type="Gene3D" id="1.10.287.1490">
    <property type="match status" value="1"/>
</dbReference>
<dbReference type="InterPro" id="IPR057531">
    <property type="entry name" value="PUMA/OVT1_CC"/>
</dbReference>
<comment type="caution">
    <text evidence="5">The sequence shown here is derived from an EMBL/GenBank/DDBJ whole genome shotgun (WGS) entry which is preliminary data.</text>
</comment>
<dbReference type="GO" id="GO:0007098">
    <property type="term" value="P:centrosome cycle"/>
    <property type="evidence" value="ECO:0007669"/>
    <property type="project" value="TreeGrafter"/>
</dbReference>
<feature type="region of interest" description="Disordered" evidence="2">
    <location>
        <begin position="476"/>
        <end position="530"/>
    </location>
</feature>
<dbReference type="Pfam" id="PF24627">
    <property type="entry name" value="PUMA_CC"/>
    <property type="match status" value="1"/>
</dbReference>
<evidence type="ECO:0000259" key="4">
    <source>
        <dbReference type="Pfam" id="PF24627"/>
    </source>
</evidence>
<gene>
    <name evidence="5" type="ORF">BSL78_12029</name>
</gene>
<keyword evidence="1" id="KW-0175">Coiled coil</keyword>
<feature type="domain" description="Rootletin-like coiled-coil" evidence="3">
    <location>
        <begin position="155"/>
        <end position="352"/>
    </location>
</feature>
<dbReference type="GO" id="GO:0005814">
    <property type="term" value="C:centriole"/>
    <property type="evidence" value="ECO:0007669"/>
    <property type="project" value="TreeGrafter"/>
</dbReference>
<feature type="region of interest" description="Disordered" evidence="2">
    <location>
        <begin position="559"/>
        <end position="578"/>
    </location>
</feature>
<evidence type="ECO:0000256" key="2">
    <source>
        <dbReference type="SAM" id="MobiDB-lite"/>
    </source>
</evidence>
<feature type="compositionally biased region" description="Low complexity" evidence="2">
    <location>
        <begin position="513"/>
        <end position="530"/>
    </location>
</feature>
<evidence type="ECO:0000259" key="3">
    <source>
        <dbReference type="Pfam" id="PF15035"/>
    </source>
</evidence>
<dbReference type="Proteomes" id="UP000230750">
    <property type="component" value="Unassembled WGS sequence"/>
</dbReference>
<feature type="compositionally biased region" description="Polar residues" evidence="2">
    <location>
        <begin position="494"/>
        <end position="509"/>
    </location>
</feature>
<sequence>MQLKGKFADSGPQHWKLEDTVLSNKDNEELPALRGEGDSTTKVPARLREILTKNFPEENGHETEEDMALSQSLSSVQEENRMLSSELSRVEDLLAASRADRDELAIKYQAIADRLEHSYKSEGGIDREREEQNRNLVSQNVELRRKLEEEHASYKRKLQAYQDGQQRQAQLVQKLQAKVLQYKRKCGDLESQLRDKSLETDRNSLTLQSQSDSLQSQLEDVERKFQEREKEHSSDLESTLIRLEEEQQRSTSLAQVNSMLREQLDQATEANQTLNENLQKLTEEISTTKGEFEERENEWREEEKSFNDYFNNEHNRLLSLWRSVVDFRRSYGEMKTATERELAQIRADMTKTGRDVHSACATVDTNLRASDPSYQLEQEKLERMQLQTQINDLTSENEQLEIEVAEKETHLKNAVSSQTSRGDLSRSEASHEDAEPEAIQGMREQCESLHAALRDIAQAVIQDAEGSITESNMPLEDTFTTDGGFASPFAKSTPLRSKSPSYSRFSTPHSPSPRRAGSPMRSPSRMRSPAFADSTFSAVQAALQKRQLQVQELKVKLGSSKDEISSLKKKLEDSEDDKRQIEREMQSLKENLNAAQRQADDACRDRDRIRNSLEASGSEKSALENVRRSLNEQIEALNNENERLQAANADLQRERDNLRMDSWTRRKIWRDRRMR</sequence>
<protein>
    <submittedName>
        <fullName evidence="5">Putative rootletin isoform X4</fullName>
    </submittedName>
</protein>
<reference evidence="5 6" key="1">
    <citation type="journal article" date="2017" name="PLoS Biol.">
        <title>The sea cucumber genome provides insights into morphological evolution and visceral regeneration.</title>
        <authorList>
            <person name="Zhang X."/>
            <person name="Sun L."/>
            <person name="Yuan J."/>
            <person name="Sun Y."/>
            <person name="Gao Y."/>
            <person name="Zhang L."/>
            <person name="Li S."/>
            <person name="Dai H."/>
            <person name="Hamel J.F."/>
            <person name="Liu C."/>
            <person name="Yu Y."/>
            <person name="Liu S."/>
            <person name="Lin W."/>
            <person name="Guo K."/>
            <person name="Jin S."/>
            <person name="Xu P."/>
            <person name="Storey K.B."/>
            <person name="Huan P."/>
            <person name="Zhang T."/>
            <person name="Zhou Y."/>
            <person name="Zhang J."/>
            <person name="Lin C."/>
            <person name="Li X."/>
            <person name="Xing L."/>
            <person name="Huo D."/>
            <person name="Sun M."/>
            <person name="Wang L."/>
            <person name="Mercier A."/>
            <person name="Li F."/>
            <person name="Yang H."/>
            <person name="Xiang J."/>
        </authorList>
    </citation>
    <scope>NUCLEOTIDE SEQUENCE [LARGE SCALE GENOMIC DNA]</scope>
    <source>
        <strain evidence="5">Shaxun</strain>
        <tissue evidence="5">Muscle</tissue>
    </source>
</reference>
<keyword evidence="6" id="KW-1185">Reference proteome</keyword>
<feature type="region of interest" description="Disordered" evidence="2">
    <location>
        <begin position="200"/>
        <end position="239"/>
    </location>
</feature>
<dbReference type="EMBL" id="MRZV01000391">
    <property type="protein sequence ID" value="PIK51080.1"/>
    <property type="molecule type" value="Genomic_DNA"/>
</dbReference>
<dbReference type="AlphaFoldDB" id="A0A2G8KT20"/>
<dbReference type="InterPro" id="IPR055167">
    <property type="entry name" value="Rootletin-like_CC"/>
</dbReference>
<dbReference type="PANTHER" id="PTHR23159:SF17">
    <property type="entry name" value="ROOTLETIN"/>
    <property type="match status" value="1"/>
</dbReference>
<proteinExistence type="predicted"/>